<name>A0ACC5YKU2_9TELE</name>
<dbReference type="EMBL" id="CM040983">
    <property type="protein sequence ID" value="MCJ8735967.1"/>
    <property type="molecule type" value="Genomic_DNA"/>
</dbReference>
<sequence>MQEIRGKAKEEVGRVLSSGLAVDFPWRTWHRGVCIAQSLKIPREPRPGEFNKIISRLLETPNARAIIMFANEDDIRRVLDAAKRNNQTNHFLWVGSDSWGSKISPVHLQEKVAEGAITILPKRASVEAFDRYFRSRSLSNNRRNVWFAEFWEENFGCKLGMHGKRPGSPKKCTGKFITLRSE</sequence>
<proteinExistence type="predicted"/>
<accession>A0ACC5YKU2</accession>
<comment type="caution">
    <text evidence="1">The sequence shown here is derived from an EMBL/GenBank/DDBJ whole genome shotgun (WGS) entry which is preliminary data.</text>
</comment>
<organism evidence="1 2">
    <name type="scientific">Pangasius djambal</name>
    <dbReference type="NCBI Taxonomy" id="1691987"/>
    <lineage>
        <taxon>Eukaryota</taxon>
        <taxon>Metazoa</taxon>
        <taxon>Chordata</taxon>
        <taxon>Craniata</taxon>
        <taxon>Vertebrata</taxon>
        <taxon>Euteleostomi</taxon>
        <taxon>Actinopterygii</taxon>
        <taxon>Neopterygii</taxon>
        <taxon>Teleostei</taxon>
        <taxon>Ostariophysi</taxon>
        <taxon>Siluriformes</taxon>
        <taxon>Pangasiidae</taxon>
        <taxon>Pangasius</taxon>
    </lineage>
</organism>
<protein>
    <submittedName>
        <fullName evidence="1">Uncharacterized protein</fullName>
    </submittedName>
</protein>
<reference evidence="1" key="1">
    <citation type="submission" date="2020-02" db="EMBL/GenBank/DDBJ databases">
        <title>Genome sequencing of the panga catfish, Pangasius djambal.</title>
        <authorList>
            <person name="Wen M."/>
            <person name="Zahm M."/>
            <person name="Roques C."/>
            <person name="Cabau C."/>
            <person name="Klopp C."/>
            <person name="Donnadieu C."/>
            <person name="Jouanno E."/>
            <person name="Avarre J.-C."/>
            <person name="Campet M."/>
            <person name="Ha T."/>
            <person name="Dugue R."/>
            <person name="Lampietro C."/>
            <person name="Louis A."/>
            <person name="Herpin A."/>
            <person name="Echchiki A."/>
            <person name="Berthelot C."/>
            <person name="Parey E."/>
            <person name="Roest-Crollius H."/>
            <person name="Braasch I."/>
            <person name="Postlethwait J.H."/>
            <person name="Bobe J."/>
            <person name="Montfort J."/>
            <person name="Bouchez O."/>
            <person name="Begum T."/>
            <person name="Schartl M."/>
            <person name="Gustiano R."/>
            <person name="Guiguen Y."/>
        </authorList>
    </citation>
    <scope>NUCLEOTIDE SEQUENCE</scope>
    <source>
        <strain evidence="1">Pdj_M5554</strain>
    </source>
</reference>
<evidence type="ECO:0000313" key="2">
    <source>
        <dbReference type="Proteomes" id="UP000830395"/>
    </source>
</evidence>
<evidence type="ECO:0000313" key="1">
    <source>
        <dbReference type="EMBL" id="MCJ8735967.1"/>
    </source>
</evidence>
<dbReference type="Proteomes" id="UP000830395">
    <property type="component" value="Chromosome 9"/>
</dbReference>
<keyword evidence="2" id="KW-1185">Reference proteome</keyword>
<gene>
    <name evidence="1" type="ORF">PDJAM_G00253520</name>
</gene>